<evidence type="ECO:0000259" key="3">
    <source>
        <dbReference type="Pfam" id="PF00561"/>
    </source>
</evidence>
<dbReference type="PANTHER" id="PTHR43248:SF2">
    <property type="entry name" value="PROLYL AMINOPEPTIDASE"/>
    <property type="match status" value="1"/>
</dbReference>
<dbReference type="InterPro" id="IPR002410">
    <property type="entry name" value="Peptidase_S33"/>
</dbReference>
<dbReference type="Pfam" id="PF00561">
    <property type="entry name" value="Abhydrolase_1"/>
    <property type="match status" value="1"/>
</dbReference>
<feature type="domain" description="AB hydrolase-1" evidence="3">
    <location>
        <begin position="142"/>
        <end position="299"/>
    </location>
</feature>
<dbReference type="InterPro" id="IPR051601">
    <property type="entry name" value="Serine_prot/Carboxylest_S33"/>
</dbReference>
<evidence type="ECO:0000256" key="2">
    <source>
        <dbReference type="ARBA" id="ARBA00022801"/>
    </source>
</evidence>
<dbReference type="AlphaFoldDB" id="A0A7J6XD96"/>
<protein>
    <submittedName>
        <fullName evidence="4">Alpha/beta-hydrolase</fullName>
    </submittedName>
</protein>
<dbReference type="Proteomes" id="UP000554482">
    <property type="component" value="Unassembled WGS sequence"/>
</dbReference>
<keyword evidence="5" id="KW-1185">Reference proteome</keyword>
<dbReference type="Gene3D" id="3.40.50.1820">
    <property type="entry name" value="alpha/beta hydrolase"/>
    <property type="match status" value="1"/>
</dbReference>
<dbReference type="PRINTS" id="PR00793">
    <property type="entry name" value="PROAMNOPTASE"/>
</dbReference>
<dbReference type="PANTHER" id="PTHR43248">
    <property type="entry name" value="2-SUCCINYL-6-HYDROXY-2,4-CYCLOHEXADIENE-1-CARBOXYLATE SYNTHASE"/>
    <property type="match status" value="1"/>
</dbReference>
<comment type="similarity">
    <text evidence="1">Belongs to the peptidase S33 family.</text>
</comment>
<accession>A0A7J6XD96</accession>
<sequence>MIVTGPKYHQSCSCIVNQILSTLNQKPYQFHSHSPRDYKPLQQRHFISSSTSYPVSATAANFNPLCSHWAKTRTFVVNMESATPKPEEHITANWFSVPELRLRDHYFTVPLDHNNPSSNTNISVFAREVVAIGKEEQVTLPYLLFLQGGPGFESPRPTEASGWIKKACEEYRVILLDQRGTGLSTPLTVSSLSQFSSAEKLVDYLKHFRADNIVNDAEFIRVRLVPDAGPWTILGQSYGGFCAVTYLSFAPQGLKQALLTGGIPSVKDGCTADTVYKVCFEQILIQNEKYYERYPQDIEIVREVVKYLDKSEGGGVPLPSGGILTPRGLQTIGLAGLGSSTGFERLHYMFERVWDPILVPVAKRSISYYFLKAFENWLSYDTNPLYALLHESIYCQGASSRWSAHRIRDEHDNRFDAIKAAKEGRPVLFTGEMIFPWMFDEIHALRPFRDAAHMLAEKEDWPRLYDIPSLNRNRVPIAAAVYYEDMYVNFKLATETASEIAGIRLWITNEYMHSGLRDGGAHVLDHLFGMLNGKKPLF</sequence>
<evidence type="ECO:0000256" key="1">
    <source>
        <dbReference type="ARBA" id="ARBA00010088"/>
    </source>
</evidence>
<dbReference type="EMBL" id="JABWDY010001419">
    <property type="protein sequence ID" value="KAF5207443.1"/>
    <property type="molecule type" value="Genomic_DNA"/>
</dbReference>
<dbReference type="GO" id="GO:0006508">
    <property type="term" value="P:proteolysis"/>
    <property type="evidence" value="ECO:0007669"/>
    <property type="project" value="InterPro"/>
</dbReference>
<evidence type="ECO:0000313" key="5">
    <source>
        <dbReference type="Proteomes" id="UP000554482"/>
    </source>
</evidence>
<evidence type="ECO:0000313" key="4">
    <source>
        <dbReference type="EMBL" id="KAF5207443.1"/>
    </source>
</evidence>
<dbReference type="InterPro" id="IPR000073">
    <property type="entry name" value="AB_hydrolase_1"/>
</dbReference>
<reference evidence="4 5" key="1">
    <citation type="submission" date="2020-06" db="EMBL/GenBank/DDBJ databases">
        <title>Transcriptomic and genomic resources for Thalictrum thalictroides and T. hernandezii: Facilitating candidate gene discovery in an emerging model plant lineage.</title>
        <authorList>
            <person name="Arias T."/>
            <person name="Riano-Pachon D.M."/>
            <person name="Di Stilio V.S."/>
        </authorList>
    </citation>
    <scope>NUCLEOTIDE SEQUENCE [LARGE SCALE GENOMIC DNA]</scope>
    <source>
        <strain evidence="5">cv. WT478/WT964</strain>
        <tissue evidence="4">Leaves</tissue>
    </source>
</reference>
<name>A0A7J6XD96_THATH</name>
<dbReference type="SUPFAM" id="SSF53474">
    <property type="entry name" value="alpha/beta-Hydrolases"/>
    <property type="match status" value="1"/>
</dbReference>
<dbReference type="InterPro" id="IPR029058">
    <property type="entry name" value="AB_hydrolase_fold"/>
</dbReference>
<gene>
    <name evidence="4" type="ORF">FRX31_002970</name>
</gene>
<organism evidence="4 5">
    <name type="scientific">Thalictrum thalictroides</name>
    <name type="common">Rue-anemone</name>
    <name type="synonym">Anemone thalictroides</name>
    <dbReference type="NCBI Taxonomy" id="46969"/>
    <lineage>
        <taxon>Eukaryota</taxon>
        <taxon>Viridiplantae</taxon>
        <taxon>Streptophyta</taxon>
        <taxon>Embryophyta</taxon>
        <taxon>Tracheophyta</taxon>
        <taxon>Spermatophyta</taxon>
        <taxon>Magnoliopsida</taxon>
        <taxon>Ranunculales</taxon>
        <taxon>Ranunculaceae</taxon>
        <taxon>Thalictroideae</taxon>
        <taxon>Thalictrum</taxon>
    </lineage>
</organism>
<dbReference type="OrthoDB" id="1898734at2759"/>
<proteinExistence type="inferred from homology"/>
<dbReference type="GO" id="GO:0008233">
    <property type="term" value="F:peptidase activity"/>
    <property type="evidence" value="ECO:0007669"/>
    <property type="project" value="InterPro"/>
</dbReference>
<dbReference type="FunFam" id="3.40.50.1820:FF:000657">
    <property type="entry name" value="Proline iminopeptidase"/>
    <property type="match status" value="1"/>
</dbReference>
<keyword evidence="2 4" id="KW-0378">Hydrolase</keyword>
<comment type="caution">
    <text evidence="4">The sequence shown here is derived from an EMBL/GenBank/DDBJ whole genome shotgun (WGS) entry which is preliminary data.</text>
</comment>